<dbReference type="SUPFAM" id="SSF51230">
    <property type="entry name" value="Single hybrid motif"/>
    <property type="match status" value="1"/>
</dbReference>
<dbReference type="Pfam" id="PF00364">
    <property type="entry name" value="Biotin_lipoyl"/>
    <property type="match status" value="1"/>
</dbReference>
<dbReference type="Gene3D" id="2.40.50.100">
    <property type="match status" value="1"/>
</dbReference>
<protein>
    <recommendedName>
        <fullName evidence="1">Lipoyl-binding domain-containing protein</fullName>
    </recommendedName>
</protein>
<dbReference type="CDD" id="cd06850">
    <property type="entry name" value="biotinyl_domain"/>
    <property type="match status" value="1"/>
</dbReference>
<dbReference type="Proteomes" id="UP000015102">
    <property type="component" value="Unassembled WGS sequence"/>
</dbReference>
<dbReference type="GO" id="GO:0004736">
    <property type="term" value="F:pyruvate carboxylase activity"/>
    <property type="evidence" value="ECO:0007669"/>
    <property type="project" value="TreeGrafter"/>
</dbReference>
<evidence type="ECO:0000313" key="2">
    <source>
        <dbReference type="EnsemblMetazoa" id="MESCA006272-PA"/>
    </source>
</evidence>
<feature type="domain" description="Lipoyl-binding" evidence="1">
    <location>
        <begin position="1"/>
        <end position="62"/>
    </location>
</feature>
<dbReference type="HOGENOM" id="CLU_016733_9_1_1"/>
<dbReference type="InterPro" id="IPR055268">
    <property type="entry name" value="PCB-like"/>
</dbReference>
<dbReference type="PROSITE" id="PS50968">
    <property type="entry name" value="BIOTINYL_LIPOYL"/>
    <property type="match status" value="1"/>
</dbReference>
<reference evidence="3" key="1">
    <citation type="submission" date="2013-02" db="EMBL/GenBank/DDBJ databases">
        <authorList>
            <person name="Hughes D."/>
        </authorList>
    </citation>
    <scope>NUCLEOTIDE SEQUENCE</scope>
    <source>
        <strain>Durham</strain>
        <strain evidence="3">NC isolate 2 -- Noor lab</strain>
    </source>
</reference>
<dbReference type="GO" id="GO:0005737">
    <property type="term" value="C:cytoplasm"/>
    <property type="evidence" value="ECO:0007669"/>
    <property type="project" value="TreeGrafter"/>
</dbReference>
<accession>T1GRI7</accession>
<proteinExistence type="predicted"/>
<organism evidence="2 3">
    <name type="scientific">Megaselia scalaris</name>
    <name type="common">Humpbacked fly</name>
    <name type="synonym">Phora scalaris</name>
    <dbReference type="NCBI Taxonomy" id="36166"/>
    <lineage>
        <taxon>Eukaryota</taxon>
        <taxon>Metazoa</taxon>
        <taxon>Ecdysozoa</taxon>
        <taxon>Arthropoda</taxon>
        <taxon>Hexapoda</taxon>
        <taxon>Insecta</taxon>
        <taxon>Pterygota</taxon>
        <taxon>Neoptera</taxon>
        <taxon>Endopterygota</taxon>
        <taxon>Diptera</taxon>
        <taxon>Brachycera</taxon>
        <taxon>Muscomorpha</taxon>
        <taxon>Platypezoidea</taxon>
        <taxon>Phoridae</taxon>
        <taxon>Megaseliini</taxon>
        <taxon>Megaselia</taxon>
    </lineage>
</organism>
<keyword evidence="3" id="KW-1185">Reference proteome</keyword>
<dbReference type="EnsemblMetazoa" id="MESCA006272-RA">
    <property type="protein sequence ID" value="MESCA006272-PA"/>
    <property type="gene ID" value="MESCA006272"/>
</dbReference>
<evidence type="ECO:0000259" key="1">
    <source>
        <dbReference type="PROSITE" id="PS50968"/>
    </source>
</evidence>
<dbReference type="InterPro" id="IPR011053">
    <property type="entry name" value="Single_hybrid_motif"/>
</dbReference>
<reference evidence="2" key="2">
    <citation type="submission" date="2015-06" db="UniProtKB">
        <authorList>
            <consortium name="EnsemblMetazoa"/>
        </authorList>
    </citation>
    <scope>IDENTIFICATION</scope>
</reference>
<dbReference type="PANTHER" id="PTHR43778">
    <property type="entry name" value="PYRUVATE CARBOXYLASE"/>
    <property type="match status" value="1"/>
</dbReference>
<dbReference type="EMBL" id="CAQQ02078890">
    <property type="status" value="NOT_ANNOTATED_CDS"/>
    <property type="molecule type" value="Genomic_DNA"/>
</dbReference>
<name>T1GRI7_MEGSC</name>
<dbReference type="STRING" id="36166.T1GRI7"/>
<dbReference type="GO" id="GO:0006094">
    <property type="term" value="P:gluconeogenesis"/>
    <property type="evidence" value="ECO:0007669"/>
    <property type="project" value="TreeGrafter"/>
</dbReference>
<dbReference type="AlphaFoldDB" id="T1GRI7"/>
<sequence length="62" mass="6793">MPGEVIDIRVNVGAKVEKGQPFVLSAMKMEMVVQSPKAGVVKKLEIQKGMKLEGEDLILIIE</sequence>
<evidence type="ECO:0000313" key="3">
    <source>
        <dbReference type="Proteomes" id="UP000015102"/>
    </source>
</evidence>
<dbReference type="PANTHER" id="PTHR43778:SF2">
    <property type="entry name" value="PYRUVATE CARBOXYLASE, MITOCHONDRIAL"/>
    <property type="match status" value="1"/>
</dbReference>
<dbReference type="InterPro" id="IPR000089">
    <property type="entry name" value="Biotin_lipoyl"/>
</dbReference>